<keyword evidence="2" id="KW-0808">Transferase</keyword>
<dbReference type="Proteomes" id="UP000008332">
    <property type="component" value="Chromosome"/>
</dbReference>
<dbReference type="HOGENOM" id="CLU_029499_0_2_4"/>
<dbReference type="CDD" id="cd04181">
    <property type="entry name" value="NTP_transferase"/>
    <property type="match status" value="1"/>
</dbReference>
<reference evidence="3" key="1">
    <citation type="submission" date="2006-02" db="EMBL/GenBank/DDBJ databases">
        <title>Complete sequence of chromosome of Rhodoferax ferrireducens DSM 15236.</title>
        <authorList>
            <person name="Copeland A."/>
            <person name="Lucas S."/>
            <person name="Lapidus A."/>
            <person name="Barry K."/>
            <person name="Detter J.C."/>
            <person name="Glavina del Rio T."/>
            <person name="Hammon N."/>
            <person name="Israni S."/>
            <person name="Pitluck S."/>
            <person name="Brettin T."/>
            <person name="Bruce D."/>
            <person name="Han C."/>
            <person name="Tapia R."/>
            <person name="Gilna P."/>
            <person name="Kiss H."/>
            <person name="Schmutz J."/>
            <person name="Larimer F."/>
            <person name="Land M."/>
            <person name="Kyrpides N."/>
            <person name="Ivanova N."/>
            <person name="Richardson P."/>
        </authorList>
    </citation>
    <scope>NUCLEOTIDE SEQUENCE [LARGE SCALE GENOMIC DNA]</scope>
    <source>
        <strain evidence="3">ATCC BAA-621 / DSM 15236 / T118</strain>
    </source>
</reference>
<dbReference type="Gene3D" id="3.90.550.10">
    <property type="entry name" value="Spore Coat Polysaccharide Biosynthesis Protein SpsA, Chain A"/>
    <property type="match status" value="1"/>
</dbReference>
<organism evidence="2 3">
    <name type="scientific">Albidiferax ferrireducens (strain ATCC BAA-621 / DSM 15236 / T118)</name>
    <name type="common">Rhodoferax ferrireducens</name>
    <dbReference type="NCBI Taxonomy" id="338969"/>
    <lineage>
        <taxon>Bacteria</taxon>
        <taxon>Pseudomonadati</taxon>
        <taxon>Pseudomonadota</taxon>
        <taxon>Betaproteobacteria</taxon>
        <taxon>Burkholderiales</taxon>
        <taxon>Comamonadaceae</taxon>
        <taxon>Rhodoferax</taxon>
    </lineage>
</organism>
<dbReference type="InterPro" id="IPR011004">
    <property type="entry name" value="Trimer_LpxA-like_sf"/>
</dbReference>
<dbReference type="Pfam" id="PF00483">
    <property type="entry name" value="NTP_transferase"/>
    <property type="match status" value="1"/>
</dbReference>
<dbReference type="InterPro" id="IPR029044">
    <property type="entry name" value="Nucleotide-diphossugar_trans"/>
</dbReference>
<dbReference type="eggNOG" id="COG1208">
    <property type="taxonomic scope" value="Bacteria"/>
</dbReference>
<dbReference type="EMBL" id="CP000267">
    <property type="protein sequence ID" value="ABD68463.1"/>
    <property type="molecule type" value="Genomic_DNA"/>
</dbReference>
<keyword evidence="3" id="KW-1185">Reference proteome</keyword>
<evidence type="ECO:0000313" key="2">
    <source>
        <dbReference type="EMBL" id="ABD68463.1"/>
    </source>
</evidence>
<dbReference type="SUPFAM" id="SSF53448">
    <property type="entry name" value="Nucleotide-diphospho-sugar transferases"/>
    <property type="match status" value="1"/>
</dbReference>
<dbReference type="OrthoDB" id="9788272at2"/>
<dbReference type="InterPro" id="IPR005835">
    <property type="entry name" value="NTP_transferase_dom"/>
</dbReference>
<accession>Q220U0</accession>
<dbReference type="SUPFAM" id="SSF51161">
    <property type="entry name" value="Trimeric LpxA-like enzymes"/>
    <property type="match status" value="1"/>
</dbReference>
<dbReference type="AlphaFoldDB" id="Q220U0"/>
<name>Q220U0_ALBFT</name>
<dbReference type="InterPro" id="IPR050486">
    <property type="entry name" value="Mannose-1P_guanyltransferase"/>
</dbReference>
<dbReference type="RefSeq" id="WP_011463036.1">
    <property type="nucleotide sequence ID" value="NC_007908.1"/>
</dbReference>
<evidence type="ECO:0000313" key="3">
    <source>
        <dbReference type="Proteomes" id="UP000008332"/>
    </source>
</evidence>
<evidence type="ECO:0000259" key="1">
    <source>
        <dbReference type="Pfam" id="PF00483"/>
    </source>
</evidence>
<dbReference type="KEGG" id="rfr:Rfer_0712"/>
<dbReference type="STRING" id="338969.Rfer_0712"/>
<feature type="domain" description="Nucleotidyl transferase" evidence="1">
    <location>
        <begin position="12"/>
        <end position="255"/>
    </location>
</feature>
<dbReference type="GO" id="GO:0016740">
    <property type="term" value="F:transferase activity"/>
    <property type="evidence" value="ECO:0007669"/>
    <property type="project" value="UniProtKB-KW"/>
</dbReference>
<dbReference type="Gene3D" id="2.160.10.10">
    <property type="entry name" value="Hexapeptide repeat proteins"/>
    <property type="match status" value="1"/>
</dbReference>
<gene>
    <name evidence="2" type="ordered locus">Rfer_0712</name>
</gene>
<protein>
    <submittedName>
        <fullName evidence="2">Nucleotidyl transferase</fullName>
    </submittedName>
</protein>
<sequence length="376" mass="41707">MKPKKNRKNITKGMILAAGQGTRVRPLTLDLPKPMVPILGKPVMEYLIEHLARHGITEIMVNVAWNHQKIEEYFGDGSRWGVEIGYAYEGVRDHGDILPRPMGSAGGMRRIQDFGGFFDQTTLVLCADALIDLDITAAIAEHKAKGAIASVVALDVPLAEVQAYGIVVAGPDGRIEAFQEKPAPAEAKSTLASTGIYIFEPEVLKLVPPNTIYDIGSQLFPQLVEQKLPFYVQNRPFNWIDIGRVSDYWSVLQRVLRGEVEQMKMPGREVKPGIWVGLNTNIAWDEVTIEGPVYIGASVRIEPGVTITGPAWIGHGCHIRTGAKLVRSILFEYTRIAADMRFTEMIVSPDYCVDRHGETLYRGDDTSQLRWGDARA</sequence>
<proteinExistence type="predicted"/>
<dbReference type="PANTHER" id="PTHR22572">
    <property type="entry name" value="SUGAR-1-PHOSPHATE GUANYL TRANSFERASE"/>
    <property type="match status" value="1"/>
</dbReference>